<evidence type="ECO:0000313" key="2">
    <source>
        <dbReference type="Proteomes" id="UP000030754"/>
    </source>
</evidence>
<keyword evidence="2" id="KW-1185">Reference proteome</keyword>
<protein>
    <submittedName>
        <fullName evidence="1">Uncharacterized protein</fullName>
    </submittedName>
</protein>
<evidence type="ECO:0000313" key="1">
    <source>
        <dbReference type="EMBL" id="CDJ64358.1"/>
    </source>
</evidence>
<sequence>MAAESKRNEEADQQTQNLVLPTRRCSNLYSETELSKVLAEYISDVRV</sequence>
<reference evidence="1" key="1">
    <citation type="submission" date="2013-10" db="EMBL/GenBank/DDBJ databases">
        <title>Genomic analysis of the causative agents of coccidiosis in chickens.</title>
        <authorList>
            <person name="Reid A.J."/>
            <person name="Blake D."/>
            <person name="Billington K."/>
            <person name="Browne H."/>
            <person name="Dunn M."/>
            <person name="Hung S."/>
            <person name="Kawahara F."/>
            <person name="Miranda-Saavedra D."/>
            <person name="Mourier T."/>
            <person name="Nagra H."/>
            <person name="Otto T.D."/>
            <person name="Rawlings N."/>
            <person name="Sanchez A."/>
            <person name="Sanders M."/>
            <person name="Subramaniam C."/>
            <person name="Tay Y."/>
            <person name="Dear P."/>
            <person name="Doerig C."/>
            <person name="Gruber A."/>
            <person name="Parkinson J."/>
            <person name="Shirley M."/>
            <person name="Wan K.L."/>
            <person name="Berriman M."/>
            <person name="Tomley F."/>
            <person name="Pain A."/>
        </authorList>
    </citation>
    <scope>NUCLEOTIDE SEQUENCE [LARGE SCALE GENOMIC DNA]</scope>
    <source>
        <strain evidence="1">Houghton</strain>
    </source>
</reference>
<dbReference type="AlphaFoldDB" id="U6MMQ8"/>
<dbReference type="Proteomes" id="UP000030754">
    <property type="component" value="Unassembled WGS sequence"/>
</dbReference>
<dbReference type="VEuPathDB" id="ToxoDB:ENH_00067190"/>
<name>U6MMQ8_9EIME</name>
<dbReference type="EMBL" id="HG722940">
    <property type="protein sequence ID" value="CDJ64358.1"/>
    <property type="molecule type" value="Genomic_DNA"/>
</dbReference>
<reference evidence="1" key="2">
    <citation type="submission" date="2013-10" db="EMBL/GenBank/DDBJ databases">
        <authorList>
            <person name="Aslett M."/>
        </authorList>
    </citation>
    <scope>NUCLEOTIDE SEQUENCE [LARGE SCALE GENOMIC DNA]</scope>
    <source>
        <strain evidence="1">Houghton</strain>
    </source>
</reference>
<proteinExistence type="predicted"/>
<accession>U6MMQ8</accession>
<dbReference type="OrthoDB" id="10280382at2759"/>
<dbReference type="GeneID" id="25476853"/>
<gene>
    <name evidence="1" type="ORF">ENH_00067190</name>
</gene>
<organism evidence="1 2">
    <name type="scientific">Eimeria necatrix</name>
    <dbReference type="NCBI Taxonomy" id="51315"/>
    <lineage>
        <taxon>Eukaryota</taxon>
        <taxon>Sar</taxon>
        <taxon>Alveolata</taxon>
        <taxon>Apicomplexa</taxon>
        <taxon>Conoidasida</taxon>
        <taxon>Coccidia</taxon>
        <taxon>Eucoccidiorida</taxon>
        <taxon>Eimeriorina</taxon>
        <taxon>Eimeriidae</taxon>
        <taxon>Eimeria</taxon>
    </lineage>
</organism>
<dbReference type="RefSeq" id="XP_013432825.1">
    <property type="nucleotide sequence ID" value="XM_013577371.1"/>
</dbReference>